<evidence type="ECO:0000256" key="4">
    <source>
        <dbReference type="ARBA" id="ARBA00023235"/>
    </source>
</evidence>
<organism evidence="7 8">
    <name type="scientific">Anaerocolumna aminovalerica</name>
    <dbReference type="NCBI Taxonomy" id="1527"/>
    <lineage>
        <taxon>Bacteria</taxon>
        <taxon>Bacillati</taxon>
        <taxon>Bacillota</taxon>
        <taxon>Clostridia</taxon>
        <taxon>Lachnospirales</taxon>
        <taxon>Lachnospiraceae</taxon>
        <taxon>Anaerocolumna</taxon>
    </lineage>
</organism>
<dbReference type="Pfam" id="PF02570">
    <property type="entry name" value="CbiC"/>
    <property type="match status" value="1"/>
</dbReference>
<dbReference type="STRING" id="1527.SAMN04489757_10885"/>
<evidence type="ECO:0000256" key="1">
    <source>
        <dbReference type="ARBA" id="ARBA00004953"/>
    </source>
</evidence>
<dbReference type="CDD" id="cd00609">
    <property type="entry name" value="AAT_like"/>
    <property type="match status" value="1"/>
</dbReference>
<dbReference type="Gene3D" id="3.40.50.10230">
    <property type="entry name" value="Cobalamin biosynthesis CobH/CbiC, precorrin-8X methylmutase"/>
    <property type="match status" value="1"/>
</dbReference>
<dbReference type="GO" id="GO:0009236">
    <property type="term" value="P:cobalamin biosynthetic process"/>
    <property type="evidence" value="ECO:0007669"/>
    <property type="project" value="UniProtKB-UniPathway"/>
</dbReference>
<reference evidence="7 8" key="1">
    <citation type="submission" date="2016-10" db="EMBL/GenBank/DDBJ databases">
        <authorList>
            <person name="de Groot N.N."/>
        </authorList>
    </citation>
    <scope>NUCLEOTIDE SEQUENCE [LARGE SCALE GENOMIC DNA]</scope>
    <source>
        <strain evidence="7 8">DSM 1283</strain>
    </source>
</reference>
<evidence type="ECO:0000259" key="5">
    <source>
        <dbReference type="Pfam" id="PF00155"/>
    </source>
</evidence>
<evidence type="ECO:0000313" key="7">
    <source>
        <dbReference type="EMBL" id="SFO07781.1"/>
    </source>
</evidence>
<dbReference type="GO" id="GO:0016993">
    <property type="term" value="F:precorrin-8X methylmutase activity"/>
    <property type="evidence" value="ECO:0007669"/>
    <property type="project" value="InterPro"/>
</dbReference>
<gene>
    <name evidence="7" type="ORF">SAMN04489757_10885</name>
</gene>
<dbReference type="InterPro" id="IPR015421">
    <property type="entry name" value="PyrdxlP-dep_Trfase_major"/>
</dbReference>
<dbReference type="SUPFAM" id="SSF63965">
    <property type="entry name" value="Precorrin-8X methylmutase CbiC/CobH"/>
    <property type="match status" value="1"/>
</dbReference>
<feature type="domain" description="Aminotransferase class I/classII large" evidence="5">
    <location>
        <begin position="13"/>
        <end position="330"/>
    </location>
</feature>
<dbReference type="GO" id="GO:0030170">
    <property type="term" value="F:pyridoxal phosphate binding"/>
    <property type="evidence" value="ECO:0007669"/>
    <property type="project" value="InterPro"/>
</dbReference>
<dbReference type="Gene3D" id="3.40.640.10">
    <property type="entry name" value="Type I PLP-dependent aspartate aminotransferase-like (Major domain)"/>
    <property type="match status" value="1"/>
</dbReference>
<keyword evidence="8" id="KW-1185">Reference proteome</keyword>
<evidence type="ECO:0000256" key="3">
    <source>
        <dbReference type="ARBA" id="ARBA00022573"/>
    </source>
</evidence>
<dbReference type="EMBL" id="FOWD01000008">
    <property type="protein sequence ID" value="SFO07781.1"/>
    <property type="molecule type" value="Genomic_DNA"/>
</dbReference>
<feature type="domain" description="Cobalamin biosynthesis precorrin-8X methylmutase CobH/CbiC" evidence="6">
    <location>
        <begin position="378"/>
        <end position="574"/>
    </location>
</feature>
<dbReference type="InterPro" id="IPR003722">
    <property type="entry name" value="Cbl_synth_CobH/CbiC"/>
</dbReference>
<dbReference type="UniPathway" id="UPA00148"/>
<proteinExistence type="inferred from homology"/>
<dbReference type="InterPro" id="IPR036588">
    <property type="entry name" value="CobH/CbiC_sf"/>
</dbReference>
<dbReference type="Gene3D" id="3.90.1150.10">
    <property type="entry name" value="Aspartate Aminotransferase, domain 1"/>
    <property type="match status" value="1"/>
</dbReference>
<keyword evidence="7" id="KW-0808">Transferase</keyword>
<dbReference type="GO" id="GO:0008483">
    <property type="term" value="F:transaminase activity"/>
    <property type="evidence" value="ECO:0007669"/>
    <property type="project" value="UniProtKB-KW"/>
</dbReference>
<dbReference type="PANTHER" id="PTHR43588:SF1">
    <property type="entry name" value="COBALT-PRECORRIN-8 METHYLMUTASE"/>
    <property type="match status" value="1"/>
</dbReference>
<comment type="pathway">
    <text evidence="1">Cofactor biosynthesis; adenosylcobalamin biosynthesis.</text>
</comment>
<evidence type="ECO:0000256" key="2">
    <source>
        <dbReference type="ARBA" id="ARBA00009774"/>
    </source>
</evidence>
<dbReference type="PANTHER" id="PTHR43588">
    <property type="entry name" value="COBALT-PRECORRIN-8 METHYLMUTASE"/>
    <property type="match status" value="1"/>
</dbReference>
<dbReference type="SUPFAM" id="SSF53383">
    <property type="entry name" value="PLP-dependent transferases"/>
    <property type="match status" value="1"/>
</dbReference>
<evidence type="ECO:0000259" key="6">
    <source>
        <dbReference type="Pfam" id="PF02570"/>
    </source>
</evidence>
<evidence type="ECO:0000313" key="8">
    <source>
        <dbReference type="Proteomes" id="UP000198806"/>
    </source>
</evidence>
<accession>A0A1I5E9M4</accession>
<sequence length="578" mass="65516">MFHGGDIYRNKVKIDFSVNINPLGMPAAVRKALLEAVENCEQYPDIKAERLTESLAERMGVNKEHILLGNGASELFTAIIHAVDPGRIVIPVPSFYGYERAVMSSRGEVLFYEMKEEMGYTLDKGIMEYLTEETDLLFLANPNNPVGNLIDSALLEQIAEECKRKQILIVLDECFLEFSGKEERYTYKNRLETYPHVIVVSAFTKIYAIPGARLGYLFCGDKELRNRIEKHLPEWNLSVFAQAAGIAACQEKEYIEESIQVVETERQYLKGQLEQLGIKVYPSDADYLLIRTDLQLYDELLKKEILIRDCSNFRGLGRGYYRIAVKKHSDNVMLIKGVKEMLQGDIMFGRLKEIHSFQYVERSMDIKMHNIEFVLPEEIEKRSFEIISRELKERNILLPPEQEMVTKRVIHTSADFEYADTLVFSEGAVEKGKQLIKEGADIVTDTNMAMAGINKTVLARFGGSAHCFMAEKEIAVLAKERQITRAAVSMEWASKIEKPVIFVVGNAPTALVQLYEMIESRMFRPAFIIGVPVGFVNVEAAKELILKTDVPYIVNRGRKGGSNVAAAICNAILYELGR</sequence>
<dbReference type="Pfam" id="PF00155">
    <property type="entry name" value="Aminotran_1_2"/>
    <property type="match status" value="1"/>
</dbReference>
<dbReference type="InterPro" id="IPR015422">
    <property type="entry name" value="PyrdxlP-dep_Trfase_small"/>
</dbReference>
<dbReference type="Proteomes" id="UP000198806">
    <property type="component" value="Unassembled WGS sequence"/>
</dbReference>
<dbReference type="OrthoDB" id="9813612at2"/>
<protein>
    <submittedName>
        <fullName evidence="7">Histidinol-phosphate aminotransferase</fullName>
    </submittedName>
</protein>
<dbReference type="InterPro" id="IPR015424">
    <property type="entry name" value="PyrdxlP-dep_Trfase"/>
</dbReference>
<dbReference type="AlphaFoldDB" id="A0A1I5E9M4"/>
<keyword evidence="7" id="KW-0032">Aminotransferase</keyword>
<dbReference type="InterPro" id="IPR004839">
    <property type="entry name" value="Aminotransferase_I/II_large"/>
</dbReference>
<name>A0A1I5E9M4_9FIRM</name>
<comment type="similarity">
    <text evidence="2">Belongs to the CobH/CbiC family.</text>
</comment>
<keyword evidence="4" id="KW-0413">Isomerase</keyword>
<keyword evidence="3" id="KW-0169">Cobalamin biosynthesis</keyword>